<gene>
    <name evidence="1" type="ORF">B456_008G008800</name>
</gene>
<evidence type="ECO:0000313" key="1">
    <source>
        <dbReference type="EMBL" id="KJB47059.1"/>
    </source>
</evidence>
<dbReference type="AlphaFoldDB" id="A0A0D2SSN9"/>
<dbReference type="Proteomes" id="UP000032304">
    <property type="component" value="Chromosome 8"/>
</dbReference>
<name>A0A0D2SSN9_GOSRA</name>
<reference evidence="1 2" key="1">
    <citation type="journal article" date="2012" name="Nature">
        <title>Repeated polyploidization of Gossypium genomes and the evolution of spinnable cotton fibres.</title>
        <authorList>
            <person name="Paterson A.H."/>
            <person name="Wendel J.F."/>
            <person name="Gundlach H."/>
            <person name="Guo H."/>
            <person name="Jenkins J."/>
            <person name="Jin D."/>
            <person name="Llewellyn D."/>
            <person name="Showmaker K.C."/>
            <person name="Shu S."/>
            <person name="Udall J."/>
            <person name="Yoo M.J."/>
            <person name="Byers R."/>
            <person name="Chen W."/>
            <person name="Doron-Faigenboim A."/>
            <person name="Duke M.V."/>
            <person name="Gong L."/>
            <person name="Grimwood J."/>
            <person name="Grover C."/>
            <person name="Grupp K."/>
            <person name="Hu G."/>
            <person name="Lee T.H."/>
            <person name="Li J."/>
            <person name="Lin L."/>
            <person name="Liu T."/>
            <person name="Marler B.S."/>
            <person name="Page J.T."/>
            <person name="Roberts A.W."/>
            <person name="Romanel E."/>
            <person name="Sanders W.S."/>
            <person name="Szadkowski E."/>
            <person name="Tan X."/>
            <person name="Tang H."/>
            <person name="Xu C."/>
            <person name="Wang J."/>
            <person name="Wang Z."/>
            <person name="Zhang D."/>
            <person name="Zhang L."/>
            <person name="Ashrafi H."/>
            <person name="Bedon F."/>
            <person name="Bowers J.E."/>
            <person name="Brubaker C.L."/>
            <person name="Chee P.W."/>
            <person name="Das S."/>
            <person name="Gingle A.R."/>
            <person name="Haigler C.H."/>
            <person name="Harker D."/>
            <person name="Hoffmann L.V."/>
            <person name="Hovav R."/>
            <person name="Jones D.C."/>
            <person name="Lemke C."/>
            <person name="Mansoor S."/>
            <person name="ur Rahman M."/>
            <person name="Rainville L.N."/>
            <person name="Rambani A."/>
            <person name="Reddy U.K."/>
            <person name="Rong J.K."/>
            <person name="Saranga Y."/>
            <person name="Scheffler B.E."/>
            <person name="Scheffler J.A."/>
            <person name="Stelly D.M."/>
            <person name="Triplett B.A."/>
            <person name="Van Deynze A."/>
            <person name="Vaslin M.F."/>
            <person name="Waghmare V.N."/>
            <person name="Walford S.A."/>
            <person name="Wright R.J."/>
            <person name="Zaki E.A."/>
            <person name="Zhang T."/>
            <person name="Dennis E.S."/>
            <person name="Mayer K.F."/>
            <person name="Peterson D.G."/>
            <person name="Rokhsar D.S."/>
            <person name="Wang X."/>
            <person name="Schmutz J."/>
        </authorList>
    </citation>
    <scope>NUCLEOTIDE SEQUENCE [LARGE SCALE GENOMIC DNA]</scope>
</reference>
<evidence type="ECO:0000313" key="2">
    <source>
        <dbReference type="Proteomes" id="UP000032304"/>
    </source>
</evidence>
<protein>
    <submittedName>
        <fullName evidence="1">Uncharacterized protein</fullName>
    </submittedName>
</protein>
<accession>A0A0D2SSN9</accession>
<dbReference type="Gramene" id="KJB47059">
    <property type="protein sequence ID" value="KJB47059"/>
    <property type="gene ID" value="B456_008G008800"/>
</dbReference>
<organism evidence="1 2">
    <name type="scientific">Gossypium raimondii</name>
    <name type="common">Peruvian cotton</name>
    <name type="synonym">Gossypium klotzschianum subsp. raimondii</name>
    <dbReference type="NCBI Taxonomy" id="29730"/>
    <lineage>
        <taxon>Eukaryota</taxon>
        <taxon>Viridiplantae</taxon>
        <taxon>Streptophyta</taxon>
        <taxon>Embryophyta</taxon>
        <taxon>Tracheophyta</taxon>
        <taxon>Spermatophyta</taxon>
        <taxon>Magnoliopsida</taxon>
        <taxon>eudicotyledons</taxon>
        <taxon>Gunneridae</taxon>
        <taxon>Pentapetalae</taxon>
        <taxon>rosids</taxon>
        <taxon>malvids</taxon>
        <taxon>Malvales</taxon>
        <taxon>Malvaceae</taxon>
        <taxon>Malvoideae</taxon>
        <taxon>Gossypium</taxon>
    </lineage>
</organism>
<sequence>MSAFNKGGHSAIKPEKQVLVTTMNQKEKQHRLGSPLNMAPIPKLTNLVRRHRSSITSRLAIRRMAEGNIREGESGSHTTHCLLITCRGYLIFQHSTCF</sequence>
<dbReference type="EMBL" id="CM001747">
    <property type="protein sequence ID" value="KJB47059.1"/>
    <property type="molecule type" value="Genomic_DNA"/>
</dbReference>
<keyword evidence="2" id="KW-1185">Reference proteome</keyword>
<proteinExistence type="predicted"/>